<dbReference type="EMBL" id="JBITGY010000009">
    <property type="protein sequence ID" value="MFI6502069.1"/>
    <property type="molecule type" value="Genomic_DNA"/>
</dbReference>
<keyword evidence="2" id="KW-1185">Reference proteome</keyword>
<protein>
    <recommendedName>
        <fullName evidence="3">ATP-binding protein</fullName>
    </recommendedName>
</protein>
<evidence type="ECO:0008006" key="3">
    <source>
        <dbReference type="Google" id="ProtNLM"/>
    </source>
</evidence>
<proteinExistence type="predicted"/>
<sequence length="1119" mass="121674">MTTWAGGTGSVAVAGDVSGTVITNAPGLPVQAALRGAGRLFDESAALVGRQWLTSRVDAFLAREPRGYFLIEADAGMGKSVYAAWLATTRGYPGHFTREGGDVRLASTAVRNLGAQLIIGRDLHDLAPGGLLPAEATGPAWLSRVLRAAAAQGPVVLVVDGLDEAADADPGALPLGLPAELPDRVHVIATLRPGTALPGLREPYEVCKFGDHRADDLADLRRHIGALVLAMPTDLPVDEAVDLLMDRCGGVWVYLHYVAASGRLDQSLPRGLEGYYAANLDGLRAWLPLLATLAVAEEPLDALSLVRLSGVGDVDTVTDLLTGPLRPFCRVEDDTFAFYHASLRDFFTGAAAGPALDAQESARRRRARAARDAHDRIGSCYLDGDVDGYGRRHLVAHLLAAGRVADVHALLAREDAEGRNLWHEIHETAGDVFGFLQDVELARKAGSSPALEIRYRMVEASLLSTVRRMPVELLAGLVREGIWSWQRGLDHVMRDPDPARQVRAWGRLLPLMPRAARKLAVDTLFARLPRERRGPLVELLPVLGPERRTELVRDVIATCRPHVVVRMVELIGSLLEPEDARAAFRSVLTETDGVARIYHLAAVAPFLPDEERRTALEWIRGDPTGMARRAALVRVADLLPRSQLTDLIAEVIDQGSRWVRAEAFELLPAGERHRLIDEAMAEGDLTVMITLMRKAPRQDRPRLVRQVLNQLGKEPQFLRLHLVDLAPYAEGPDREHAVELARSTGLDVLAAFARPGDGELLLTALRMLPWEPMPPEWAEFLAATAPLMPAPVREDALDRALQAAFALNTYPFPREMSAALAPARSAEMLEHAAHGNANLHALLTCVADSLATRSLDTALAMTESISDRCERVLSLCALLPRLDGAQRSATLAKTMTLARDLGSTVAQAEALVALAPYLSAEHAADLVDWLDKDVLLADLVPALDEPLRAQAVGKVLRLVRTETLPFVLPQVAPSCTPRQLRDVRARLREADPWESALGLALIAPHCRKAAQDKLVRRVLREAEGIPAMGFQDHPVVPLVRSGLVRDLRQLARQSPEVRALGLATLFSKGAGDDALEHWPTEITRPQALGILTEAAAWLAERGAVADVVAAVDDVFRWWP</sequence>
<evidence type="ECO:0000313" key="2">
    <source>
        <dbReference type="Proteomes" id="UP001612741"/>
    </source>
</evidence>
<dbReference type="InterPro" id="IPR027417">
    <property type="entry name" value="P-loop_NTPase"/>
</dbReference>
<accession>A0ABW7Z5R8</accession>
<gene>
    <name evidence="1" type="ORF">ACIBG2_32140</name>
</gene>
<evidence type="ECO:0000313" key="1">
    <source>
        <dbReference type="EMBL" id="MFI6502069.1"/>
    </source>
</evidence>
<organism evidence="1 2">
    <name type="scientific">Nonomuraea typhae</name>
    <dbReference type="NCBI Taxonomy" id="2603600"/>
    <lineage>
        <taxon>Bacteria</taxon>
        <taxon>Bacillati</taxon>
        <taxon>Actinomycetota</taxon>
        <taxon>Actinomycetes</taxon>
        <taxon>Streptosporangiales</taxon>
        <taxon>Streptosporangiaceae</taxon>
        <taxon>Nonomuraea</taxon>
    </lineage>
</organism>
<name>A0ABW7Z5R8_9ACTN</name>
<dbReference type="Proteomes" id="UP001612741">
    <property type="component" value="Unassembled WGS sequence"/>
</dbReference>
<dbReference type="SUPFAM" id="SSF52540">
    <property type="entry name" value="P-loop containing nucleoside triphosphate hydrolases"/>
    <property type="match status" value="1"/>
</dbReference>
<reference evidence="1 2" key="1">
    <citation type="submission" date="2024-10" db="EMBL/GenBank/DDBJ databases">
        <title>The Natural Products Discovery Center: Release of the First 8490 Sequenced Strains for Exploring Actinobacteria Biosynthetic Diversity.</title>
        <authorList>
            <person name="Kalkreuter E."/>
            <person name="Kautsar S.A."/>
            <person name="Yang D."/>
            <person name="Bader C.D."/>
            <person name="Teijaro C.N."/>
            <person name="Fluegel L."/>
            <person name="Davis C.M."/>
            <person name="Simpson J.R."/>
            <person name="Lauterbach L."/>
            <person name="Steele A.D."/>
            <person name="Gui C."/>
            <person name="Meng S."/>
            <person name="Li G."/>
            <person name="Viehrig K."/>
            <person name="Ye F."/>
            <person name="Su P."/>
            <person name="Kiefer A.F."/>
            <person name="Nichols A."/>
            <person name="Cepeda A.J."/>
            <person name="Yan W."/>
            <person name="Fan B."/>
            <person name="Jiang Y."/>
            <person name="Adhikari A."/>
            <person name="Zheng C.-J."/>
            <person name="Schuster L."/>
            <person name="Cowan T.M."/>
            <person name="Smanski M.J."/>
            <person name="Chevrette M.G."/>
            <person name="De Carvalho L.P.S."/>
            <person name="Shen B."/>
        </authorList>
    </citation>
    <scope>NUCLEOTIDE SEQUENCE [LARGE SCALE GENOMIC DNA]</scope>
    <source>
        <strain evidence="1 2">NPDC050545</strain>
    </source>
</reference>
<dbReference type="RefSeq" id="WP_397087074.1">
    <property type="nucleotide sequence ID" value="NZ_JBITGY010000009.1"/>
</dbReference>
<comment type="caution">
    <text evidence="1">The sequence shown here is derived from an EMBL/GenBank/DDBJ whole genome shotgun (WGS) entry which is preliminary data.</text>
</comment>